<protein>
    <recommendedName>
        <fullName evidence="3">Tail assembly chaperone</fullName>
    </recommendedName>
</protein>
<dbReference type="AlphaFoldDB" id="A0A6M3JBH5"/>
<gene>
    <name evidence="2" type="ORF">MM415A00199_0002</name>
    <name evidence="1" type="ORF">MM415B00346_0035</name>
</gene>
<name>A0A6M3JBH5_9ZZZZ</name>
<dbReference type="EMBL" id="MT141556">
    <property type="protein sequence ID" value="QJA66525.1"/>
    <property type="molecule type" value="Genomic_DNA"/>
</dbReference>
<accession>A0A6M3JBH5</accession>
<sequence>MPRNRFVVAESVRYELSDGDWVEFKKRLTFGENQRLAGRVLRQTAPIGQPRAEETWLDMEGFVTQRLAAWISAWSLPKPPTLANIFALDQDSGQELDSALDKHLEAMDAEKNAMTPPSSAS</sequence>
<organism evidence="1">
    <name type="scientific">viral metagenome</name>
    <dbReference type="NCBI Taxonomy" id="1070528"/>
    <lineage>
        <taxon>unclassified sequences</taxon>
        <taxon>metagenomes</taxon>
        <taxon>organismal metagenomes</taxon>
    </lineage>
</organism>
<reference evidence="1" key="1">
    <citation type="submission" date="2020-03" db="EMBL/GenBank/DDBJ databases">
        <title>The deep terrestrial virosphere.</title>
        <authorList>
            <person name="Holmfeldt K."/>
            <person name="Nilsson E."/>
            <person name="Simone D."/>
            <person name="Lopez-Fernandez M."/>
            <person name="Wu X."/>
            <person name="de Brujin I."/>
            <person name="Lundin D."/>
            <person name="Andersson A."/>
            <person name="Bertilsson S."/>
            <person name="Dopson M."/>
        </authorList>
    </citation>
    <scope>NUCLEOTIDE SEQUENCE</scope>
    <source>
        <strain evidence="2">MM415A00199</strain>
        <strain evidence="1">MM415B00346</strain>
    </source>
</reference>
<evidence type="ECO:0008006" key="3">
    <source>
        <dbReference type="Google" id="ProtNLM"/>
    </source>
</evidence>
<evidence type="ECO:0000313" key="1">
    <source>
        <dbReference type="EMBL" id="QJA66525.1"/>
    </source>
</evidence>
<dbReference type="EMBL" id="MT142528">
    <property type="protein sequence ID" value="QJA84345.1"/>
    <property type="molecule type" value="Genomic_DNA"/>
</dbReference>
<proteinExistence type="predicted"/>
<evidence type="ECO:0000313" key="2">
    <source>
        <dbReference type="EMBL" id="QJA84345.1"/>
    </source>
</evidence>